<feature type="region of interest" description="Disordered" evidence="1">
    <location>
        <begin position="407"/>
        <end position="536"/>
    </location>
</feature>
<dbReference type="Gramene" id="EOY23810">
    <property type="protein sequence ID" value="EOY23810"/>
    <property type="gene ID" value="TCM_015588"/>
</dbReference>
<dbReference type="OMA" id="HENECGS"/>
<dbReference type="EMBL" id="CM001881">
    <property type="protein sequence ID" value="EOY23807.1"/>
    <property type="molecule type" value="Genomic_DNA"/>
</dbReference>
<dbReference type="InParanoid" id="A0A061G338"/>
<evidence type="ECO:0000313" key="3">
    <source>
        <dbReference type="Proteomes" id="UP000026915"/>
    </source>
</evidence>
<dbReference type="PANTHER" id="PTHR34361:SF6">
    <property type="entry name" value="POX DOMAIN-CONTAINING PROTEIN"/>
    <property type="match status" value="1"/>
</dbReference>
<evidence type="ECO:0000256" key="1">
    <source>
        <dbReference type="SAM" id="MobiDB-lite"/>
    </source>
</evidence>
<protein>
    <submittedName>
        <fullName evidence="2">Uncharacterized protein isoform 1</fullName>
    </submittedName>
</protein>
<dbReference type="Gramene" id="EOY23809">
    <property type="protein sequence ID" value="EOY23809"/>
    <property type="gene ID" value="TCM_015588"/>
</dbReference>
<organism evidence="2 3">
    <name type="scientific">Theobroma cacao</name>
    <name type="common">Cacao</name>
    <name type="synonym">Cocoa</name>
    <dbReference type="NCBI Taxonomy" id="3641"/>
    <lineage>
        <taxon>Eukaryota</taxon>
        <taxon>Viridiplantae</taxon>
        <taxon>Streptophyta</taxon>
        <taxon>Embryophyta</taxon>
        <taxon>Tracheophyta</taxon>
        <taxon>Spermatophyta</taxon>
        <taxon>Magnoliopsida</taxon>
        <taxon>eudicotyledons</taxon>
        <taxon>Gunneridae</taxon>
        <taxon>Pentapetalae</taxon>
        <taxon>rosids</taxon>
        <taxon>malvids</taxon>
        <taxon>Malvales</taxon>
        <taxon>Malvaceae</taxon>
        <taxon>Byttnerioideae</taxon>
        <taxon>Theobroma</taxon>
    </lineage>
</organism>
<evidence type="ECO:0000313" key="2">
    <source>
        <dbReference type="EMBL" id="EOY23808.1"/>
    </source>
</evidence>
<accession>A0A061G338</accession>
<dbReference type="eggNOG" id="ENOG502S18F">
    <property type="taxonomic scope" value="Eukaryota"/>
</dbReference>
<reference evidence="2 3" key="1">
    <citation type="journal article" date="2013" name="Genome Biol.">
        <title>The genome sequence of the most widely cultivated cacao type and its use to identify candidate genes regulating pod color.</title>
        <authorList>
            <person name="Motamayor J.C."/>
            <person name="Mockaitis K."/>
            <person name="Schmutz J."/>
            <person name="Haiminen N."/>
            <person name="Iii D.L."/>
            <person name="Cornejo O."/>
            <person name="Findley S.D."/>
            <person name="Zheng P."/>
            <person name="Utro F."/>
            <person name="Royaert S."/>
            <person name="Saski C."/>
            <person name="Jenkins J."/>
            <person name="Podicheti R."/>
            <person name="Zhao M."/>
            <person name="Scheffler B.E."/>
            <person name="Stack J.C."/>
            <person name="Feltus F.A."/>
            <person name="Mustiga G.M."/>
            <person name="Amores F."/>
            <person name="Phillips W."/>
            <person name="Marelli J.P."/>
            <person name="May G.D."/>
            <person name="Shapiro H."/>
            <person name="Ma J."/>
            <person name="Bustamante C.D."/>
            <person name="Schnell R.J."/>
            <person name="Main D."/>
            <person name="Gilbert D."/>
            <person name="Parida L."/>
            <person name="Kuhn D.N."/>
        </authorList>
    </citation>
    <scope>NUCLEOTIDE SEQUENCE [LARGE SCALE GENOMIC DNA]</scope>
    <source>
        <strain evidence="3">cv. Matina 1-6</strain>
    </source>
</reference>
<dbReference type="EMBL" id="CM001881">
    <property type="protein sequence ID" value="EOY23809.1"/>
    <property type="molecule type" value="Genomic_DNA"/>
</dbReference>
<dbReference type="Proteomes" id="UP000026915">
    <property type="component" value="Chromosome 3"/>
</dbReference>
<dbReference type="PANTHER" id="PTHR34361">
    <property type="entry name" value="OS08G0157800 PROTEIN"/>
    <property type="match status" value="1"/>
</dbReference>
<feature type="compositionally biased region" description="Basic and acidic residues" evidence="1">
    <location>
        <begin position="497"/>
        <end position="508"/>
    </location>
</feature>
<gene>
    <name evidence="2" type="ORF">TCM_015588</name>
</gene>
<sequence length="848" mass="92688">MMSESPKAINVFSTPTSSSRLSPLARPFTVNNPFNRHESFDPLLDSSSSPCNHDQPFPCLSLGNQGHRGCYAYHSDATSITAFPCVDGPDFEFDSRFAYYQLEEPPLHTHFTLSTHQSSQTNFIPSSSSFGNVGNKGGLQGTAVHQQGTEILRCNRQVASAGSLSSNNPLEQGTTLEGSKLVSETSFVLRGKGSVVIGKDNQIRPEDKEKIHTESSIFPLANSEVNLLMKCVTKPFSISSDLPFPPRPQDTQSQLLYSAESIACSLFGSTIFPYESCFPHLGSCHAETLVSHAPECFSYSAQICKPSSAGSNPPIVNPVPLVNVASGGSDAVSSRDSYFDYVLPGMMDTSTVHNPVDKVACHDQVIIEKGEKGKIVEPFHDETNNPSIRAKSKLRIACPNVPQDLTLEQHGAKPGIPDDKSSTSHGDSDVDSPCWKGTQANKSPLSDSVPANSEDSKGQSPFRVSMPLKSEHSKNEKVARSSLNPQAPVFIPGNSKPKVDHHQKEGHGDSSLSSQKSAALDVTSSSSEHRSTDSVNAVKCPSERIDDIGIQSSSDVHDSKKECGIPYKSFRSSAVNSSCSFQPYLREEYVTSASQLVRGTNVAGSMEGIADAAHNGLDSVEDIAHHGPSTSFSFLETETALNSHSTGVGVFSDFTERPQEPSKSTPPKIDVKLMINTMQYLSELLLQNSSFDLGSLSEHEYDKLLTIMNNLYVLIRNKAGLMAVRLESSHPCTLYCRRQPADRHEVKKVKDKAVLHDQEMYKTSAPMLSGRMLYSFYQSNDEGFEKGGDISQVIEKDPKVIPSIEKEMPSEALFYRDLWLEAKAALNLKKYQAHALQMQSEPDRYRSK</sequence>
<proteinExistence type="predicted"/>
<feature type="compositionally biased region" description="Basic and acidic residues" evidence="1">
    <location>
        <begin position="416"/>
        <end position="428"/>
    </location>
</feature>
<feature type="compositionally biased region" description="Polar residues" evidence="1">
    <location>
        <begin position="438"/>
        <end position="453"/>
    </location>
</feature>
<dbReference type="EMBL" id="CM001881">
    <property type="protein sequence ID" value="EOY23810.1"/>
    <property type="molecule type" value="Genomic_DNA"/>
</dbReference>
<feature type="compositionally biased region" description="Basic and acidic residues" evidence="1">
    <location>
        <begin position="469"/>
        <end position="479"/>
    </location>
</feature>
<dbReference type="EMBL" id="CM001881">
    <property type="protein sequence ID" value="EOY23808.1"/>
    <property type="molecule type" value="Genomic_DNA"/>
</dbReference>
<dbReference type="Gramene" id="EOY23807">
    <property type="protein sequence ID" value="EOY23807"/>
    <property type="gene ID" value="TCM_015588"/>
</dbReference>
<dbReference type="AlphaFoldDB" id="A0A061G338"/>
<dbReference type="Gramene" id="EOY23808">
    <property type="protein sequence ID" value="EOY23808"/>
    <property type="gene ID" value="TCM_015588"/>
</dbReference>
<keyword evidence="3" id="KW-1185">Reference proteome</keyword>
<name>A0A061G338_THECC</name>